<accession>A0ACC0U285</accession>
<gene>
    <name evidence="1" type="ORF">F5148DRAFT_1151216</name>
</gene>
<dbReference type="Proteomes" id="UP001207468">
    <property type="component" value="Unassembled WGS sequence"/>
</dbReference>
<evidence type="ECO:0000313" key="2">
    <source>
        <dbReference type="Proteomes" id="UP001207468"/>
    </source>
</evidence>
<dbReference type="EMBL" id="JAGFNK010000224">
    <property type="protein sequence ID" value="KAI9457199.1"/>
    <property type="molecule type" value="Genomic_DNA"/>
</dbReference>
<comment type="caution">
    <text evidence="1">The sequence shown here is derived from an EMBL/GenBank/DDBJ whole genome shotgun (WGS) entry which is preliminary data.</text>
</comment>
<name>A0ACC0U285_9AGAM</name>
<protein>
    <submittedName>
        <fullName evidence="1">Uncharacterized protein</fullName>
    </submittedName>
</protein>
<proteinExistence type="predicted"/>
<organism evidence="1 2">
    <name type="scientific">Russula earlei</name>
    <dbReference type="NCBI Taxonomy" id="71964"/>
    <lineage>
        <taxon>Eukaryota</taxon>
        <taxon>Fungi</taxon>
        <taxon>Dikarya</taxon>
        <taxon>Basidiomycota</taxon>
        <taxon>Agaricomycotina</taxon>
        <taxon>Agaricomycetes</taxon>
        <taxon>Russulales</taxon>
        <taxon>Russulaceae</taxon>
        <taxon>Russula</taxon>
    </lineage>
</organism>
<keyword evidence="2" id="KW-1185">Reference proteome</keyword>
<evidence type="ECO:0000313" key="1">
    <source>
        <dbReference type="EMBL" id="KAI9457199.1"/>
    </source>
</evidence>
<sequence length="200" mass="22227">MSSLAGKFKQLKLYPQALLEVLPLVDIADQDVKVNRLLMFSINKEWVQDVGEEGTQGKGIEELVTVLKYWVTKLPGSAILQSWLKSSIDSTEKCILKYSGKLLDIQVNDAPGPSRTALPKRSGPTRLSDHLNGSTVASTHKSVCKDHKKPDTKALHDTEASDYITDDKSDDGHTKEGRRYSYCSLGFQGHAMPLLICRRK</sequence>
<reference evidence="1" key="1">
    <citation type="submission" date="2021-03" db="EMBL/GenBank/DDBJ databases">
        <title>Evolutionary priming and transition to the ectomycorrhizal habit in an iconic lineage of mushroom-forming fungi: is preadaptation a requirement?</title>
        <authorList>
            <consortium name="DOE Joint Genome Institute"/>
            <person name="Looney B.P."/>
            <person name="Miyauchi S."/>
            <person name="Morin E."/>
            <person name="Drula E."/>
            <person name="Courty P.E."/>
            <person name="Chicoki N."/>
            <person name="Fauchery L."/>
            <person name="Kohler A."/>
            <person name="Kuo A."/>
            <person name="LaButti K."/>
            <person name="Pangilinan J."/>
            <person name="Lipzen A."/>
            <person name="Riley R."/>
            <person name="Andreopoulos W."/>
            <person name="He G."/>
            <person name="Johnson J."/>
            <person name="Barry K.W."/>
            <person name="Grigoriev I.V."/>
            <person name="Nagy L."/>
            <person name="Hibbett D."/>
            <person name="Henrissat B."/>
            <person name="Matheny P.B."/>
            <person name="Labbe J."/>
            <person name="Martin A.F."/>
        </authorList>
    </citation>
    <scope>NUCLEOTIDE SEQUENCE</scope>
    <source>
        <strain evidence="1">BPL698</strain>
    </source>
</reference>